<sequence length="318" mass="35217">MGKILDTHIHLWPGTSVSPTHHAWMTPGHFLSKRHGISDYLSVARATSAPDAQPAGFIYVETDRYLPSTSPNPSIFADDSESSKIEKLKEWAKEPLEELRFLRRIVEGNPDDEDGFLPQDSNKMVGCVIWAPFHLSTSLFNLYLRIAGEIAGTQLWNKVVGFRYLVQGIRTEGEMRQVVENHLCKPDLSSPSSTSTSTPHPTPLYTSHLTHLSTDPYTTIKLSGALNEFAPSPTPSSIPALVTALTPFTDLVFDLFGPERVMFGSDWPVCDVGGPLGEKNWGLWRGVVEEVLAKRGLGEKEKEKVWWGVGETVYGVDA</sequence>
<dbReference type="SUPFAM" id="SSF51556">
    <property type="entry name" value="Metallo-dependent hydrolases"/>
    <property type="match status" value="1"/>
</dbReference>
<dbReference type="PANTHER" id="PTHR43569:SF2">
    <property type="entry name" value="AMIDOHYDROLASE-RELATED DOMAIN-CONTAINING PROTEIN"/>
    <property type="match status" value="1"/>
</dbReference>
<organism evidence="3 4">
    <name type="scientific">Dendryphion nanum</name>
    <dbReference type="NCBI Taxonomy" id="256645"/>
    <lineage>
        <taxon>Eukaryota</taxon>
        <taxon>Fungi</taxon>
        <taxon>Dikarya</taxon>
        <taxon>Ascomycota</taxon>
        <taxon>Pezizomycotina</taxon>
        <taxon>Dothideomycetes</taxon>
        <taxon>Pleosporomycetidae</taxon>
        <taxon>Pleosporales</taxon>
        <taxon>Torulaceae</taxon>
        <taxon>Dendryphion</taxon>
    </lineage>
</organism>
<dbReference type="GO" id="GO:0016787">
    <property type="term" value="F:hydrolase activity"/>
    <property type="evidence" value="ECO:0007669"/>
    <property type="project" value="InterPro"/>
</dbReference>
<comment type="similarity">
    <text evidence="1">Belongs to the metallo-dependent hydrolases superfamily.</text>
</comment>
<evidence type="ECO:0000259" key="2">
    <source>
        <dbReference type="Pfam" id="PF04909"/>
    </source>
</evidence>
<proteinExistence type="inferred from homology"/>
<feature type="domain" description="Amidohydrolase-related" evidence="2">
    <location>
        <begin position="203"/>
        <end position="308"/>
    </location>
</feature>
<dbReference type="InterPro" id="IPR032466">
    <property type="entry name" value="Metal_Hydrolase"/>
</dbReference>
<protein>
    <recommendedName>
        <fullName evidence="2">Amidohydrolase-related domain-containing protein</fullName>
    </recommendedName>
</protein>
<dbReference type="Pfam" id="PF04909">
    <property type="entry name" value="Amidohydro_2"/>
    <property type="match status" value="1"/>
</dbReference>
<gene>
    <name evidence="3" type="ORF">B0J11DRAFT_597822</name>
</gene>
<evidence type="ECO:0000313" key="3">
    <source>
        <dbReference type="EMBL" id="KAH7112474.1"/>
    </source>
</evidence>
<dbReference type="Gene3D" id="3.20.20.140">
    <property type="entry name" value="Metal-dependent hydrolases"/>
    <property type="match status" value="2"/>
</dbReference>
<evidence type="ECO:0000256" key="1">
    <source>
        <dbReference type="ARBA" id="ARBA00038310"/>
    </source>
</evidence>
<reference evidence="3" key="1">
    <citation type="journal article" date="2021" name="Nat. Commun.">
        <title>Genetic determinants of endophytism in the Arabidopsis root mycobiome.</title>
        <authorList>
            <person name="Mesny F."/>
            <person name="Miyauchi S."/>
            <person name="Thiergart T."/>
            <person name="Pickel B."/>
            <person name="Atanasova L."/>
            <person name="Karlsson M."/>
            <person name="Huettel B."/>
            <person name="Barry K.W."/>
            <person name="Haridas S."/>
            <person name="Chen C."/>
            <person name="Bauer D."/>
            <person name="Andreopoulos W."/>
            <person name="Pangilinan J."/>
            <person name="LaButti K."/>
            <person name="Riley R."/>
            <person name="Lipzen A."/>
            <person name="Clum A."/>
            <person name="Drula E."/>
            <person name="Henrissat B."/>
            <person name="Kohler A."/>
            <person name="Grigoriev I.V."/>
            <person name="Martin F.M."/>
            <person name="Hacquard S."/>
        </authorList>
    </citation>
    <scope>NUCLEOTIDE SEQUENCE</scope>
    <source>
        <strain evidence="3">MPI-CAGE-CH-0243</strain>
    </source>
</reference>
<dbReference type="Proteomes" id="UP000700596">
    <property type="component" value="Unassembled WGS sequence"/>
</dbReference>
<name>A0A9P9IAF6_9PLEO</name>
<dbReference type="InterPro" id="IPR052350">
    <property type="entry name" value="Metallo-dep_Lactonases"/>
</dbReference>
<evidence type="ECO:0000313" key="4">
    <source>
        <dbReference type="Proteomes" id="UP000700596"/>
    </source>
</evidence>
<dbReference type="AlphaFoldDB" id="A0A9P9IAF6"/>
<comment type="caution">
    <text evidence="3">The sequence shown here is derived from an EMBL/GenBank/DDBJ whole genome shotgun (WGS) entry which is preliminary data.</text>
</comment>
<keyword evidence="4" id="KW-1185">Reference proteome</keyword>
<accession>A0A9P9IAF6</accession>
<dbReference type="OrthoDB" id="2135488at2759"/>
<dbReference type="InterPro" id="IPR006680">
    <property type="entry name" value="Amidohydro-rel"/>
</dbReference>
<dbReference type="PANTHER" id="PTHR43569">
    <property type="entry name" value="AMIDOHYDROLASE"/>
    <property type="match status" value="1"/>
</dbReference>
<dbReference type="EMBL" id="JAGMWT010000021">
    <property type="protein sequence ID" value="KAH7112474.1"/>
    <property type="molecule type" value="Genomic_DNA"/>
</dbReference>